<keyword evidence="4" id="KW-1185">Reference proteome</keyword>
<dbReference type="Pfam" id="PF09995">
    <property type="entry name" value="MPAB_Lcp_cat"/>
    <property type="match status" value="1"/>
</dbReference>
<comment type="caution">
    <text evidence="3">The sequence shown here is derived from an EMBL/GenBank/DDBJ whole genome shotgun (WGS) entry which is preliminary data.</text>
</comment>
<dbReference type="Proteomes" id="UP000293865">
    <property type="component" value="Unassembled WGS sequence"/>
</dbReference>
<feature type="region of interest" description="Disordered" evidence="1">
    <location>
        <begin position="280"/>
        <end position="313"/>
    </location>
</feature>
<evidence type="ECO:0000259" key="2">
    <source>
        <dbReference type="Pfam" id="PF09995"/>
    </source>
</evidence>
<dbReference type="AlphaFoldDB" id="A0A4Q2KT56"/>
<dbReference type="EMBL" id="SDPN01000035">
    <property type="protein sequence ID" value="RXZ67989.1"/>
    <property type="molecule type" value="Genomic_DNA"/>
</dbReference>
<name>A0A4Q2KT56_9MICO</name>
<evidence type="ECO:0000313" key="4">
    <source>
        <dbReference type="Proteomes" id="UP000293865"/>
    </source>
</evidence>
<gene>
    <name evidence="3" type="ORF">ESP51_15605</name>
</gene>
<dbReference type="PANTHER" id="PTHR36151:SF3">
    <property type="entry name" value="ER-BOUND OXYGENASE MPAB_MPAB'_RUBBER OXYGENASE CATALYTIC DOMAIN-CONTAINING PROTEIN"/>
    <property type="match status" value="1"/>
</dbReference>
<reference evidence="3 4" key="1">
    <citation type="submission" date="2019-01" db="EMBL/GenBank/DDBJ databases">
        <title>Agromyces.</title>
        <authorList>
            <person name="Li J."/>
        </authorList>
    </citation>
    <scope>NUCLEOTIDE SEQUENCE [LARGE SCALE GENOMIC DNA]</scope>
    <source>
        <strain evidence="3 4">DSM 15934</strain>
    </source>
</reference>
<organism evidence="3 4">
    <name type="scientific">Agromyces albus</name>
    <dbReference type="NCBI Taxonomy" id="205332"/>
    <lineage>
        <taxon>Bacteria</taxon>
        <taxon>Bacillati</taxon>
        <taxon>Actinomycetota</taxon>
        <taxon>Actinomycetes</taxon>
        <taxon>Micrococcales</taxon>
        <taxon>Microbacteriaceae</taxon>
        <taxon>Agromyces</taxon>
    </lineage>
</organism>
<dbReference type="InterPro" id="IPR018713">
    <property type="entry name" value="MPAB/Lcp_cat_dom"/>
</dbReference>
<dbReference type="PANTHER" id="PTHR36151">
    <property type="entry name" value="BLR2777 PROTEIN"/>
    <property type="match status" value="1"/>
</dbReference>
<feature type="compositionally biased region" description="Basic residues" evidence="1">
    <location>
        <begin position="301"/>
        <end position="313"/>
    </location>
</feature>
<sequence>MRRMGALRGVQLVLMAPQDERDAFRRHGAEGVLLLGGGAAILLQLADPRVARGVARHSGFRERPLDRLLGTLDYVYAIGFGDDDVADAAVRTVNARHAPVHGPASPEHPEYSAFDADAQRWVASTLLAVALELHERLWGPLDAAAGDAIVRNYAALGHRLQSAPAGWPDSRAEFDAWWAERLTRLEVGADARSVARSLLSGASGLPFGAAAFLPLVRIITAALLPPDVREAYGFRWTPRVEHVANGWLDSIATVWPFLPRMIRHAPMHASLRRARRRSRYAELEHEDDDDPATTAPERGARQHRSAYRRRVEP</sequence>
<dbReference type="OrthoDB" id="3422701at2"/>
<evidence type="ECO:0000313" key="3">
    <source>
        <dbReference type="EMBL" id="RXZ67989.1"/>
    </source>
</evidence>
<dbReference type="GO" id="GO:0016491">
    <property type="term" value="F:oxidoreductase activity"/>
    <property type="evidence" value="ECO:0007669"/>
    <property type="project" value="InterPro"/>
</dbReference>
<feature type="domain" description="ER-bound oxygenase mpaB/mpaB'/Rubber oxygenase catalytic" evidence="2">
    <location>
        <begin position="25"/>
        <end position="245"/>
    </location>
</feature>
<evidence type="ECO:0000256" key="1">
    <source>
        <dbReference type="SAM" id="MobiDB-lite"/>
    </source>
</evidence>
<proteinExistence type="predicted"/>
<protein>
    <submittedName>
        <fullName evidence="3">DUF2236 domain-containing protein</fullName>
    </submittedName>
</protein>
<accession>A0A4Q2KT56</accession>